<dbReference type="GO" id="GO:0006508">
    <property type="term" value="P:proteolysis"/>
    <property type="evidence" value="ECO:0007669"/>
    <property type="project" value="UniProtKB-KW"/>
</dbReference>
<name>A0A6P5PYD5_MUSCR</name>
<dbReference type="Gene3D" id="2.40.10.10">
    <property type="entry name" value="Trypsin-like serine proteases"/>
    <property type="match status" value="1"/>
</dbReference>
<reference evidence="5" key="1">
    <citation type="submission" date="2025-08" db="UniProtKB">
        <authorList>
            <consortium name="RefSeq"/>
        </authorList>
    </citation>
    <scope>IDENTIFICATION</scope>
</reference>
<dbReference type="PANTHER" id="PTHR24253:SF42">
    <property type="entry name" value="PROTEASE, SERINE 47"/>
    <property type="match status" value="1"/>
</dbReference>
<dbReference type="GeneID" id="110297631"/>
<dbReference type="InterPro" id="IPR001254">
    <property type="entry name" value="Trypsin_dom"/>
</dbReference>
<feature type="signal peptide" evidence="2">
    <location>
        <begin position="1"/>
        <end position="31"/>
    </location>
</feature>
<dbReference type="RefSeq" id="XP_021022163.1">
    <property type="nucleotide sequence ID" value="XM_021166504.1"/>
</dbReference>
<dbReference type="InterPro" id="IPR018114">
    <property type="entry name" value="TRYPSIN_HIS"/>
</dbReference>
<organism evidence="4 5">
    <name type="scientific">Mus caroli</name>
    <name type="common">Ryukyu mouse</name>
    <name type="synonym">Ricefield mouse</name>
    <dbReference type="NCBI Taxonomy" id="10089"/>
    <lineage>
        <taxon>Eukaryota</taxon>
        <taxon>Metazoa</taxon>
        <taxon>Chordata</taxon>
        <taxon>Craniata</taxon>
        <taxon>Vertebrata</taxon>
        <taxon>Euteleostomi</taxon>
        <taxon>Mammalia</taxon>
        <taxon>Eutheria</taxon>
        <taxon>Euarchontoglires</taxon>
        <taxon>Glires</taxon>
        <taxon>Rodentia</taxon>
        <taxon>Myomorpha</taxon>
        <taxon>Muroidea</taxon>
        <taxon>Muridae</taxon>
        <taxon>Murinae</taxon>
        <taxon>Mus</taxon>
        <taxon>Mus</taxon>
    </lineage>
</organism>
<dbReference type="PRINTS" id="PR00722">
    <property type="entry name" value="CHYMOTRYPSIN"/>
</dbReference>
<keyword evidence="5" id="KW-0378">Hydrolase</keyword>
<dbReference type="GO" id="GO:0004252">
    <property type="term" value="F:serine-type endopeptidase activity"/>
    <property type="evidence" value="ECO:0007669"/>
    <property type="project" value="InterPro"/>
</dbReference>
<evidence type="ECO:0000313" key="5">
    <source>
        <dbReference type="RefSeq" id="XP_021022163.1"/>
    </source>
</evidence>
<evidence type="ECO:0000259" key="3">
    <source>
        <dbReference type="PROSITE" id="PS50240"/>
    </source>
</evidence>
<dbReference type="SUPFAM" id="SSF50494">
    <property type="entry name" value="Trypsin-like serine proteases"/>
    <property type="match status" value="1"/>
</dbReference>
<dbReference type="AlphaFoldDB" id="A0A6P5PYD5"/>
<dbReference type="SMART" id="SM00020">
    <property type="entry name" value="Tryp_SPc"/>
    <property type="match status" value="1"/>
</dbReference>
<keyword evidence="5" id="KW-0645">Protease</keyword>
<dbReference type="PROSITE" id="PS00134">
    <property type="entry name" value="TRYPSIN_HIS"/>
    <property type="match status" value="1"/>
</dbReference>
<dbReference type="FunFam" id="2.40.10.10:FF:000039">
    <property type="entry name" value="Brain-specific serine protease 4"/>
    <property type="match status" value="1"/>
</dbReference>
<keyword evidence="1" id="KW-1015">Disulfide bond</keyword>
<dbReference type="KEGG" id="mcal:110297631"/>
<accession>A0A6P5PYD5</accession>
<sequence>MWGSRAQQSGPDRGGACLLAAFLLCFSLLHAQDYTPSQTPPPTSNTSPKSRGLAQKELCGKTKFQGKIYGGQIAKAERWPWQASLIFRGRHICGAVLIDTTWVLSAAHCFKRSLTPSDYRILLGYNQLSKPSNYSRQMTLNKIILHEDYSKLSRLEKNIVLIQLHHPVIYSTHIFPVCVPDSTTKVSPNNLCWISGWGMLSADKFLQAPFPLLDAEVSLIDEEECTTFFQTPEVSITEYDVIKDDVLCAGDLTNQKSFCRGDSGGPLVCILNSFWYVVGLANWNGACLEPIHSPNIFTKVSYFSDWIKQKKANTPAADVSSAPLEEIASSLRGWGNYSAGITLKPRISTTLLSSQALLLQSIWLRIL</sequence>
<keyword evidence="4" id="KW-1185">Reference proteome</keyword>
<gene>
    <name evidence="5" type="primary">LOC110297631</name>
</gene>
<dbReference type="InterPro" id="IPR043504">
    <property type="entry name" value="Peptidase_S1_PA_chymotrypsin"/>
</dbReference>
<keyword evidence="2" id="KW-0732">Signal</keyword>
<protein>
    <submittedName>
        <fullName evidence="5">Inactive serine protease 39 isoform X1</fullName>
    </submittedName>
</protein>
<dbReference type="PANTHER" id="PTHR24253">
    <property type="entry name" value="TRANSMEMBRANE PROTEASE SERINE"/>
    <property type="match status" value="1"/>
</dbReference>
<dbReference type="Proteomes" id="UP000515126">
    <property type="component" value="Chromosome 1"/>
</dbReference>
<dbReference type="PROSITE" id="PS50240">
    <property type="entry name" value="TRYPSIN_DOM"/>
    <property type="match status" value="1"/>
</dbReference>
<evidence type="ECO:0000256" key="2">
    <source>
        <dbReference type="SAM" id="SignalP"/>
    </source>
</evidence>
<dbReference type="InterPro" id="IPR009003">
    <property type="entry name" value="Peptidase_S1_PA"/>
</dbReference>
<feature type="domain" description="Peptidase S1" evidence="3">
    <location>
        <begin position="68"/>
        <end position="312"/>
    </location>
</feature>
<evidence type="ECO:0000313" key="4">
    <source>
        <dbReference type="Proteomes" id="UP000515126"/>
    </source>
</evidence>
<dbReference type="Pfam" id="PF00089">
    <property type="entry name" value="Trypsin"/>
    <property type="match status" value="1"/>
</dbReference>
<proteinExistence type="predicted"/>
<feature type="chain" id="PRO_5028056121" evidence="2">
    <location>
        <begin position="32"/>
        <end position="367"/>
    </location>
</feature>
<evidence type="ECO:0000256" key="1">
    <source>
        <dbReference type="ARBA" id="ARBA00023157"/>
    </source>
</evidence>
<dbReference type="CDD" id="cd00190">
    <property type="entry name" value="Tryp_SPc"/>
    <property type="match status" value="1"/>
</dbReference>
<dbReference type="InterPro" id="IPR001314">
    <property type="entry name" value="Peptidase_S1A"/>
</dbReference>